<gene>
    <name evidence="1" type="ORF">AB5J52_05110</name>
</gene>
<reference evidence="1" key="1">
    <citation type="submission" date="2024-07" db="EMBL/GenBank/DDBJ databases">
        <authorList>
            <person name="Yu S.T."/>
        </authorList>
    </citation>
    <scope>NUCLEOTIDE SEQUENCE</scope>
    <source>
        <strain evidence="1">R39</strain>
    </source>
</reference>
<organism evidence="1">
    <name type="scientific">Streptomyces sp. R39</name>
    <dbReference type="NCBI Taxonomy" id="3238631"/>
    <lineage>
        <taxon>Bacteria</taxon>
        <taxon>Bacillati</taxon>
        <taxon>Actinomycetota</taxon>
        <taxon>Actinomycetes</taxon>
        <taxon>Kitasatosporales</taxon>
        <taxon>Streptomycetaceae</taxon>
        <taxon>Streptomyces</taxon>
    </lineage>
</organism>
<name>A0AB39QH96_9ACTN</name>
<protein>
    <submittedName>
        <fullName evidence="1">L-rhamnose mutarotase</fullName>
        <ecNumber evidence="1">5.1.3.32</ecNumber>
    </submittedName>
</protein>
<proteinExistence type="predicted"/>
<dbReference type="RefSeq" id="WP_369221309.1">
    <property type="nucleotide sequence ID" value="NZ_CP163441.1"/>
</dbReference>
<dbReference type="SUPFAM" id="SSF54909">
    <property type="entry name" value="Dimeric alpha+beta barrel"/>
    <property type="match status" value="1"/>
</dbReference>
<keyword evidence="1" id="KW-0413">Isomerase</keyword>
<dbReference type="InterPro" id="IPR008000">
    <property type="entry name" value="Rham/fucose_mutarotase"/>
</dbReference>
<evidence type="ECO:0000313" key="1">
    <source>
        <dbReference type="EMBL" id="XDQ41707.1"/>
    </source>
</evidence>
<dbReference type="AlphaFoldDB" id="A0AB39QH96"/>
<dbReference type="EC" id="5.1.3.32" evidence="1"/>
<dbReference type="Pfam" id="PF05336">
    <property type="entry name" value="rhaM"/>
    <property type="match status" value="1"/>
</dbReference>
<dbReference type="GO" id="GO:0062192">
    <property type="term" value="F:L-rhamnose mutarotase activity"/>
    <property type="evidence" value="ECO:0007669"/>
    <property type="project" value="UniProtKB-EC"/>
</dbReference>
<accession>A0AB39QH96</accession>
<sequence>MTVAPHTEVRADRVAAYEAAHREVPAELTDAIRAAEATSWTIWRWGSPRASEAERGGGTDLFHVLDCADYGRLLAELEKLPVNVAWQARMVELLDVVHDYSEAGSAAGLPVVRELP</sequence>
<dbReference type="EMBL" id="CP163441">
    <property type="protein sequence ID" value="XDQ41707.1"/>
    <property type="molecule type" value="Genomic_DNA"/>
</dbReference>
<dbReference type="InterPro" id="IPR011008">
    <property type="entry name" value="Dimeric_a/b-barrel"/>
</dbReference>
<dbReference type="Gene3D" id="3.30.70.100">
    <property type="match status" value="1"/>
</dbReference>